<comment type="catalytic activity">
    <reaction evidence="7 8">
        <text>a 6-O-methyl-2'-deoxyguanosine in DNA + L-cysteinyl-[protein] = S-methyl-L-cysteinyl-[protein] + a 2'-deoxyguanosine in DNA</text>
        <dbReference type="Rhea" id="RHEA:24000"/>
        <dbReference type="Rhea" id="RHEA-COMP:10131"/>
        <dbReference type="Rhea" id="RHEA-COMP:10132"/>
        <dbReference type="Rhea" id="RHEA-COMP:11367"/>
        <dbReference type="Rhea" id="RHEA-COMP:11368"/>
        <dbReference type="ChEBI" id="CHEBI:29950"/>
        <dbReference type="ChEBI" id="CHEBI:82612"/>
        <dbReference type="ChEBI" id="CHEBI:85445"/>
        <dbReference type="ChEBI" id="CHEBI:85448"/>
        <dbReference type="EC" id="2.1.1.63"/>
    </reaction>
</comment>
<dbReference type="InterPro" id="IPR036217">
    <property type="entry name" value="MethylDNA_cys_MeTrfase_DNAb"/>
</dbReference>
<gene>
    <name evidence="11" type="ORF">ABIE13_001673</name>
</gene>
<dbReference type="EC" id="2.1.1.63" evidence="8"/>
<dbReference type="CDD" id="cd06445">
    <property type="entry name" value="ATase"/>
    <property type="match status" value="1"/>
</dbReference>
<evidence type="ECO:0000256" key="5">
    <source>
        <dbReference type="ARBA" id="ARBA00022763"/>
    </source>
</evidence>
<evidence type="ECO:0000259" key="10">
    <source>
        <dbReference type="Pfam" id="PF02870"/>
    </source>
</evidence>
<reference evidence="11 12" key="1">
    <citation type="submission" date="2024-06" db="EMBL/GenBank/DDBJ databases">
        <title>Sorghum-associated microbial communities from plants grown in Nebraska, USA.</title>
        <authorList>
            <person name="Schachtman D."/>
        </authorList>
    </citation>
    <scope>NUCLEOTIDE SEQUENCE [LARGE SCALE GENOMIC DNA]</scope>
    <source>
        <strain evidence="11 12">2709</strain>
    </source>
</reference>
<dbReference type="Proteomes" id="UP001549320">
    <property type="component" value="Unassembled WGS sequence"/>
</dbReference>
<evidence type="ECO:0000256" key="3">
    <source>
        <dbReference type="ARBA" id="ARBA00022603"/>
    </source>
</evidence>
<dbReference type="PANTHER" id="PTHR10815">
    <property type="entry name" value="METHYLATED-DNA--PROTEIN-CYSTEINE METHYLTRANSFERASE"/>
    <property type="match status" value="1"/>
</dbReference>
<dbReference type="InterPro" id="IPR001497">
    <property type="entry name" value="MethylDNA_cys_MeTrfase_AS"/>
</dbReference>
<keyword evidence="5 8" id="KW-0227">DNA damage</keyword>
<dbReference type="NCBIfam" id="TIGR00589">
    <property type="entry name" value="ogt"/>
    <property type="match status" value="1"/>
</dbReference>
<dbReference type="Pfam" id="PF02870">
    <property type="entry name" value="Methyltransf_1N"/>
    <property type="match status" value="1"/>
</dbReference>
<keyword evidence="4 8" id="KW-0808">Transferase</keyword>
<evidence type="ECO:0000256" key="1">
    <source>
        <dbReference type="ARBA" id="ARBA00001286"/>
    </source>
</evidence>
<dbReference type="Pfam" id="PF01035">
    <property type="entry name" value="DNA_binding_1"/>
    <property type="match status" value="1"/>
</dbReference>
<comment type="subcellular location">
    <subcellularLocation>
        <location evidence="8">Cytoplasm</location>
    </subcellularLocation>
</comment>
<keyword evidence="6 8" id="KW-0234">DNA repair</keyword>
<organism evidence="11 12">
    <name type="scientific">Ottowia thiooxydans</name>
    <dbReference type="NCBI Taxonomy" id="219182"/>
    <lineage>
        <taxon>Bacteria</taxon>
        <taxon>Pseudomonadati</taxon>
        <taxon>Pseudomonadota</taxon>
        <taxon>Betaproteobacteria</taxon>
        <taxon>Burkholderiales</taxon>
        <taxon>Comamonadaceae</taxon>
        <taxon>Ottowia</taxon>
    </lineage>
</organism>
<dbReference type="InterPro" id="IPR008332">
    <property type="entry name" value="MethylG_MeTrfase_N"/>
</dbReference>
<dbReference type="GO" id="GO:0003908">
    <property type="term" value="F:methylated-DNA-[protein]-cysteine S-methyltransferase activity"/>
    <property type="evidence" value="ECO:0007669"/>
    <property type="project" value="UniProtKB-EC"/>
</dbReference>
<dbReference type="InterPro" id="IPR036388">
    <property type="entry name" value="WH-like_DNA-bd_sf"/>
</dbReference>
<evidence type="ECO:0000259" key="9">
    <source>
        <dbReference type="Pfam" id="PF01035"/>
    </source>
</evidence>
<sequence>MSDLTMHTYPTPVGEMIAVFTLKGLRLLEFAGQARVDREMAQVESAAGGPAVLGQNALTEQMGNELAEYFASGRRIFDIPLDLLGTPFQQRVWKALLEIPYGQTWSYGQQAHHIGSPTASRAVAAANGQNKVSILVPCHRVIGSNGSLTGYGGGLERKQFLLALERENVQPQGQLWKALG</sequence>
<comment type="function">
    <text evidence="8">Involved in the cellular defense against the biological effects of O6-methylguanine (O6-MeG) and O4-methylthymine (O4-MeT) in DNA. Repairs the methylated nucleobase in DNA by stoichiometrically transferring the methyl group to a cysteine residue in the enzyme. This is a suicide reaction: the enzyme is irreversibly inactivated.</text>
</comment>
<dbReference type="Gene3D" id="3.30.160.70">
    <property type="entry name" value="Methylated DNA-protein cysteine methyltransferase domain"/>
    <property type="match status" value="1"/>
</dbReference>
<feature type="domain" description="Methylated-DNA-[protein]-cysteine S-methyltransferase DNA binding" evidence="9">
    <location>
        <begin position="87"/>
        <end position="166"/>
    </location>
</feature>
<accession>A0ABV2Q6A5</accession>
<evidence type="ECO:0000256" key="8">
    <source>
        <dbReference type="HAMAP-Rule" id="MF_00772"/>
    </source>
</evidence>
<keyword evidence="12" id="KW-1185">Reference proteome</keyword>
<dbReference type="GO" id="GO:0032259">
    <property type="term" value="P:methylation"/>
    <property type="evidence" value="ECO:0007669"/>
    <property type="project" value="UniProtKB-KW"/>
</dbReference>
<dbReference type="SUPFAM" id="SSF46767">
    <property type="entry name" value="Methylated DNA-protein cysteine methyltransferase, C-terminal domain"/>
    <property type="match status" value="1"/>
</dbReference>
<dbReference type="SUPFAM" id="SSF53155">
    <property type="entry name" value="Methylated DNA-protein cysteine methyltransferase domain"/>
    <property type="match status" value="1"/>
</dbReference>
<dbReference type="InterPro" id="IPR023546">
    <property type="entry name" value="MGMT"/>
</dbReference>
<dbReference type="EMBL" id="JBEPSH010000003">
    <property type="protein sequence ID" value="MET4576564.1"/>
    <property type="molecule type" value="Genomic_DNA"/>
</dbReference>
<feature type="domain" description="Methylguanine DNA methyltransferase ribonuclease-like" evidence="10">
    <location>
        <begin position="7"/>
        <end position="83"/>
    </location>
</feature>
<evidence type="ECO:0000256" key="2">
    <source>
        <dbReference type="ARBA" id="ARBA00022490"/>
    </source>
</evidence>
<dbReference type="HAMAP" id="MF_00772">
    <property type="entry name" value="OGT"/>
    <property type="match status" value="1"/>
</dbReference>
<dbReference type="Gene3D" id="1.10.10.10">
    <property type="entry name" value="Winged helix-like DNA-binding domain superfamily/Winged helix DNA-binding domain"/>
    <property type="match status" value="1"/>
</dbReference>
<comment type="catalytic activity">
    <reaction evidence="1 8">
        <text>a 4-O-methyl-thymidine in DNA + L-cysteinyl-[protein] = a thymidine in DNA + S-methyl-L-cysteinyl-[protein]</text>
        <dbReference type="Rhea" id="RHEA:53428"/>
        <dbReference type="Rhea" id="RHEA-COMP:10131"/>
        <dbReference type="Rhea" id="RHEA-COMP:10132"/>
        <dbReference type="Rhea" id="RHEA-COMP:13555"/>
        <dbReference type="Rhea" id="RHEA-COMP:13556"/>
        <dbReference type="ChEBI" id="CHEBI:29950"/>
        <dbReference type="ChEBI" id="CHEBI:82612"/>
        <dbReference type="ChEBI" id="CHEBI:137386"/>
        <dbReference type="ChEBI" id="CHEBI:137387"/>
        <dbReference type="EC" id="2.1.1.63"/>
    </reaction>
</comment>
<evidence type="ECO:0000313" key="12">
    <source>
        <dbReference type="Proteomes" id="UP001549320"/>
    </source>
</evidence>
<name>A0ABV2Q6A5_9BURK</name>
<dbReference type="RefSeq" id="WP_354442638.1">
    <property type="nucleotide sequence ID" value="NZ_JBEPSH010000003.1"/>
</dbReference>
<evidence type="ECO:0000256" key="7">
    <source>
        <dbReference type="ARBA" id="ARBA00049348"/>
    </source>
</evidence>
<evidence type="ECO:0000256" key="6">
    <source>
        <dbReference type="ARBA" id="ARBA00023204"/>
    </source>
</evidence>
<dbReference type="InterPro" id="IPR014048">
    <property type="entry name" value="MethylDNA_cys_MeTrfase_DNA-bd"/>
</dbReference>
<evidence type="ECO:0000313" key="11">
    <source>
        <dbReference type="EMBL" id="MET4576564.1"/>
    </source>
</evidence>
<comment type="miscellaneous">
    <text evidence="8">This enzyme catalyzes only one turnover and therefore is not strictly catalytic. According to one definition, an enzyme is a biocatalyst that acts repeatedly and over many reaction cycles.</text>
</comment>
<dbReference type="PANTHER" id="PTHR10815:SF5">
    <property type="entry name" value="METHYLATED-DNA--PROTEIN-CYSTEINE METHYLTRANSFERASE"/>
    <property type="match status" value="1"/>
</dbReference>
<keyword evidence="2 8" id="KW-0963">Cytoplasm</keyword>
<proteinExistence type="inferred from homology"/>
<evidence type="ECO:0000256" key="4">
    <source>
        <dbReference type="ARBA" id="ARBA00022679"/>
    </source>
</evidence>
<dbReference type="InterPro" id="IPR036631">
    <property type="entry name" value="MGMT_N_sf"/>
</dbReference>
<dbReference type="PROSITE" id="PS00374">
    <property type="entry name" value="MGMT"/>
    <property type="match status" value="1"/>
</dbReference>
<feature type="active site" description="Nucleophile; methyl group acceptor" evidence="8">
    <location>
        <position position="138"/>
    </location>
</feature>
<keyword evidence="3 8" id="KW-0489">Methyltransferase</keyword>
<comment type="similarity">
    <text evidence="8">Belongs to the MGMT family.</text>
</comment>
<protein>
    <recommendedName>
        <fullName evidence="8">Methylated-DNA--protein-cysteine methyltransferase</fullName>
        <ecNumber evidence="8">2.1.1.63</ecNumber>
    </recommendedName>
    <alternativeName>
        <fullName evidence="8">6-O-methylguanine-DNA methyltransferase</fullName>
        <shortName evidence="8">MGMT</shortName>
    </alternativeName>
    <alternativeName>
        <fullName evidence="8">O-6-methylguanine-DNA-alkyltransferase</fullName>
    </alternativeName>
</protein>
<comment type="caution">
    <text evidence="11">The sequence shown here is derived from an EMBL/GenBank/DDBJ whole genome shotgun (WGS) entry which is preliminary data.</text>
</comment>